<evidence type="ECO:0000313" key="1">
    <source>
        <dbReference type="EMBL" id="XKM38219.1"/>
    </source>
</evidence>
<geneLocation type="plasmid" evidence="1 2">
    <name>unnamed5</name>
</geneLocation>
<keyword evidence="1" id="KW-0614">Plasmid</keyword>
<evidence type="ECO:0000313" key="2">
    <source>
        <dbReference type="Proteomes" id="UP000078465"/>
    </source>
</evidence>
<sequence>MGDKKKGALDSLIDFIFSDDTPVSPEDEGDLDIFKDAIQQADARLAKSRLSALELGPFLATCPAT</sequence>
<gene>
    <name evidence="1" type="ORF">A4U53_003855</name>
</gene>
<dbReference type="EMBL" id="CP171851">
    <property type="protein sequence ID" value="XKM38219.1"/>
    <property type="molecule type" value="Genomic_DNA"/>
</dbReference>
<reference evidence="1" key="1">
    <citation type="submission" date="2024-10" db="EMBL/GenBank/DDBJ databases">
        <title>Strain of Rhizobium-related bacteria isolated fromm roots of Vavilovia formosa.</title>
        <authorList>
            <person name="Kimeklis A."/>
            <person name="Afonin A."/>
        </authorList>
    </citation>
    <scope>NUCLEOTIDE SEQUENCE</scope>
    <source>
        <strain evidence="1">Vaf-46</strain>
    </source>
</reference>
<proteinExistence type="predicted"/>
<accession>A0ACD5EGL4</accession>
<dbReference type="Proteomes" id="UP000078465">
    <property type="component" value="Plasmid unnamed5"/>
</dbReference>
<organism evidence="1 2">
    <name type="scientific">Rhizobium ruizarguesonis</name>
    <dbReference type="NCBI Taxonomy" id="2081791"/>
    <lineage>
        <taxon>Bacteria</taxon>
        <taxon>Pseudomonadati</taxon>
        <taxon>Pseudomonadota</taxon>
        <taxon>Alphaproteobacteria</taxon>
        <taxon>Hyphomicrobiales</taxon>
        <taxon>Rhizobiaceae</taxon>
        <taxon>Rhizobium/Agrobacterium group</taxon>
        <taxon>Rhizobium</taxon>
    </lineage>
</organism>
<protein>
    <submittedName>
        <fullName evidence="1">Uncharacterized protein</fullName>
    </submittedName>
</protein>
<name>A0ACD5EGL4_9HYPH</name>